<evidence type="ECO:0000256" key="1">
    <source>
        <dbReference type="ARBA" id="ARBA00004906"/>
    </source>
</evidence>
<dbReference type="EnsemblPlants" id="Pp3c23_4150V3.1">
    <property type="protein sequence ID" value="Pp3c23_4150V3.1"/>
    <property type="gene ID" value="Pp3c23_4150"/>
</dbReference>
<keyword evidence="7" id="KW-1185">Reference proteome</keyword>
<dbReference type="UniPathway" id="UPA00143"/>
<evidence type="ECO:0000313" key="6">
    <source>
        <dbReference type="EnsemblPlants" id="Pp3c23_4150V3.1"/>
    </source>
</evidence>
<dbReference type="InterPro" id="IPR027356">
    <property type="entry name" value="NPH3_dom"/>
</dbReference>
<dbReference type="Proteomes" id="UP000006727">
    <property type="component" value="Chromosome 23"/>
</dbReference>
<dbReference type="GeneID" id="112275643"/>
<dbReference type="RefSeq" id="XP_024361954.1">
    <property type="nucleotide sequence ID" value="XM_024506186.2"/>
</dbReference>
<dbReference type="EnsemblPlants" id="Pp3c23_4150V3.2">
    <property type="protein sequence ID" value="Pp3c23_4150V3.2"/>
    <property type="gene ID" value="Pp3c23_4150"/>
</dbReference>
<evidence type="ECO:0000259" key="3">
    <source>
        <dbReference type="PROSITE" id="PS50097"/>
    </source>
</evidence>
<evidence type="ECO:0008006" key="8">
    <source>
        <dbReference type="Google" id="ProtNLM"/>
    </source>
</evidence>
<evidence type="ECO:0000256" key="2">
    <source>
        <dbReference type="ARBA" id="ARBA00022786"/>
    </source>
</evidence>
<dbReference type="KEGG" id="ppp:112275643"/>
<proteinExistence type="predicted"/>
<dbReference type="Gene3D" id="3.30.710.10">
    <property type="entry name" value="Potassium Channel Kv1.1, Chain A"/>
    <property type="match status" value="1"/>
</dbReference>
<dbReference type="InterPro" id="IPR043454">
    <property type="entry name" value="NPH3/RPT2-like"/>
</dbReference>
<comment type="pathway">
    <text evidence="1">Protein modification; protein ubiquitination.</text>
</comment>
<dbReference type="EMBL" id="ABEU02000023">
    <property type="protein sequence ID" value="PNR28919.1"/>
    <property type="molecule type" value="Genomic_DNA"/>
</dbReference>
<dbReference type="OMA" id="WANAEVE"/>
<keyword evidence="2" id="KW-0833">Ubl conjugation pathway</keyword>
<reference evidence="5 7" key="2">
    <citation type="journal article" date="2018" name="Plant J.">
        <title>The Physcomitrella patens chromosome-scale assembly reveals moss genome structure and evolution.</title>
        <authorList>
            <person name="Lang D."/>
            <person name="Ullrich K.K."/>
            <person name="Murat F."/>
            <person name="Fuchs J."/>
            <person name="Jenkins J."/>
            <person name="Haas F.B."/>
            <person name="Piednoel M."/>
            <person name="Gundlach H."/>
            <person name="Van Bel M."/>
            <person name="Meyberg R."/>
            <person name="Vives C."/>
            <person name="Morata J."/>
            <person name="Symeonidi A."/>
            <person name="Hiss M."/>
            <person name="Muchero W."/>
            <person name="Kamisugi Y."/>
            <person name="Saleh O."/>
            <person name="Blanc G."/>
            <person name="Decker E.L."/>
            <person name="van Gessel N."/>
            <person name="Grimwood J."/>
            <person name="Hayes R.D."/>
            <person name="Graham S.W."/>
            <person name="Gunter L.E."/>
            <person name="McDaniel S.F."/>
            <person name="Hoernstein S.N.W."/>
            <person name="Larsson A."/>
            <person name="Li F.W."/>
            <person name="Perroud P.F."/>
            <person name="Phillips J."/>
            <person name="Ranjan P."/>
            <person name="Rokshar D.S."/>
            <person name="Rothfels C.J."/>
            <person name="Schneider L."/>
            <person name="Shu S."/>
            <person name="Stevenson D.W."/>
            <person name="Thummler F."/>
            <person name="Tillich M."/>
            <person name="Villarreal Aguilar J.C."/>
            <person name="Widiez T."/>
            <person name="Wong G.K."/>
            <person name="Wymore A."/>
            <person name="Zhang Y."/>
            <person name="Zimmer A.D."/>
            <person name="Quatrano R.S."/>
            <person name="Mayer K.F.X."/>
            <person name="Goodstein D."/>
            <person name="Casacuberta J.M."/>
            <person name="Vandepoele K."/>
            <person name="Reski R."/>
            <person name="Cuming A.C."/>
            <person name="Tuskan G.A."/>
            <person name="Maumus F."/>
            <person name="Salse J."/>
            <person name="Schmutz J."/>
            <person name="Rensing S.A."/>
        </authorList>
    </citation>
    <scope>NUCLEOTIDE SEQUENCE [LARGE SCALE GENOMIC DNA]</scope>
    <source>
        <strain evidence="6 7">cv. Gransden 2004</strain>
    </source>
</reference>
<dbReference type="PROSITE" id="PS50097">
    <property type="entry name" value="BTB"/>
    <property type="match status" value="1"/>
</dbReference>
<reference evidence="6" key="3">
    <citation type="submission" date="2020-12" db="UniProtKB">
        <authorList>
            <consortium name="EnsemblPlants"/>
        </authorList>
    </citation>
    <scope>IDENTIFICATION</scope>
</reference>
<evidence type="ECO:0000313" key="7">
    <source>
        <dbReference type="Proteomes" id="UP000006727"/>
    </source>
</evidence>
<dbReference type="Pfam" id="PF03000">
    <property type="entry name" value="NPH3"/>
    <property type="match status" value="1"/>
</dbReference>
<dbReference type="PaxDb" id="3218-PP1S16_84V6.1"/>
<accession>A0A2K1II14</accession>
<dbReference type="OrthoDB" id="624345at2759"/>
<evidence type="ECO:0000313" key="5">
    <source>
        <dbReference type="EMBL" id="PNR28919.1"/>
    </source>
</evidence>
<dbReference type="Gramene" id="Pp3c23_4150V3.2">
    <property type="protein sequence ID" value="Pp3c23_4150V3.2"/>
    <property type="gene ID" value="Pp3c23_4150"/>
</dbReference>
<dbReference type="InterPro" id="IPR000210">
    <property type="entry name" value="BTB/POZ_dom"/>
</dbReference>
<dbReference type="InterPro" id="IPR011333">
    <property type="entry name" value="SKP1/BTB/POZ_sf"/>
</dbReference>
<name>A0A2K1II14_PHYPA</name>
<dbReference type="SUPFAM" id="SSF54695">
    <property type="entry name" value="POZ domain"/>
    <property type="match status" value="1"/>
</dbReference>
<gene>
    <name evidence="6" type="primary">LOC112275643</name>
    <name evidence="5" type="ORF">PHYPA_027611</name>
</gene>
<dbReference type="GO" id="GO:0016567">
    <property type="term" value="P:protein ubiquitination"/>
    <property type="evidence" value="ECO:0007669"/>
    <property type="project" value="UniProtKB-UniPathway"/>
</dbReference>
<dbReference type="PANTHER" id="PTHR32370">
    <property type="entry name" value="OS12G0117600 PROTEIN"/>
    <property type="match status" value="1"/>
</dbReference>
<feature type="domain" description="BTB" evidence="3">
    <location>
        <begin position="35"/>
        <end position="105"/>
    </location>
</feature>
<evidence type="ECO:0000259" key="4">
    <source>
        <dbReference type="PROSITE" id="PS51649"/>
    </source>
</evidence>
<organism evidence="5">
    <name type="scientific">Physcomitrium patens</name>
    <name type="common">Spreading-leaved earth moss</name>
    <name type="synonym">Physcomitrella patens</name>
    <dbReference type="NCBI Taxonomy" id="3218"/>
    <lineage>
        <taxon>Eukaryota</taxon>
        <taxon>Viridiplantae</taxon>
        <taxon>Streptophyta</taxon>
        <taxon>Embryophyta</taxon>
        <taxon>Bryophyta</taxon>
        <taxon>Bryophytina</taxon>
        <taxon>Bryopsida</taxon>
        <taxon>Funariidae</taxon>
        <taxon>Funariales</taxon>
        <taxon>Funariaceae</taxon>
        <taxon>Physcomitrium</taxon>
    </lineage>
</organism>
<dbReference type="PROSITE" id="PS51649">
    <property type="entry name" value="NPH3"/>
    <property type="match status" value="1"/>
</dbReference>
<sequence length="587" mass="65613">MAMNREGVVKRESEAKREGGFSTWLQQVRRSGEYSDVTVRVEGEDFHVHLLPLLNASAYFRNVTSHPHWSSGWSSDASHQGSRVISLPNLPGGAEGFAGAVDYCYLIKPNYTIQNVARIRAAAEYLGMNDVLESTKKFLYQNIFAHWRPSVGCLLQYHPVGSPVDEYIETRCLKVLVAALARAFGETKHLSAPMPLRAGNLQTSPCQVLSEILVRTASLPDAYAAEALDALVEADVNLNLKCRQGRTVRSWLDSVIDDQCTTDRARCSVVLCLARMLLRGAPVCRPWLELSSQYWCSLLEHVDHLVSLVGDDEDMQEKLLDVKRVIERRVGVSLDELDDYLHSYKLGPDTLMAMVGYWLDEGHPDPASFEEIAGEVDGFLWTYAEAGAIDPETFVALFKAFPNSSRQSHDTIFGAVEKLLATRPDASPEEKQSLWRLIDPAKLSPAVNERALNNPGFLSQPHILEIVLQKHSEELAKMPDTDAQNMRHIMQKVINASLKLLEENSRRSQEIMELQQQYSALMGGKICHLQDSCDNSPSPCWRPSLTITHRTTQSETEGSEYSETPSLATVSSIEPRLNLRDIYSLGT</sequence>
<dbReference type="AlphaFoldDB" id="A0A2K1II14"/>
<dbReference type="SMART" id="SM00225">
    <property type="entry name" value="BTB"/>
    <property type="match status" value="1"/>
</dbReference>
<feature type="domain" description="NPH3" evidence="4">
    <location>
        <begin position="326"/>
        <end position="472"/>
    </location>
</feature>
<protein>
    <recommendedName>
        <fullName evidence="8">BTB domain-containing protein</fullName>
    </recommendedName>
</protein>
<dbReference type="Pfam" id="PF00651">
    <property type="entry name" value="BTB"/>
    <property type="match status" value="1"/>
</dbReference>
<dbReference type="Gramene" id="Pp3c23_4150V3.1">
    <property type="protein sequence ID" value="Pp3c23_4150V3.1"/>
    <property type="gene ID" value="Pp3c23_4150"/>
</dbReference>
<reference evidence="5 7" key="1">
    <citation type="journal article" date="2008" name="Science">
        <title>The Physcomitrella genome reveals evolutionary insights into the conquest of land by plants.</title>
        <authorList>
            <person name="Rensing S."/>
            <person name="Lang D."/>
            <person name="Zimmer A."/>
            <person name="Terry A."/>
            <person name="Salamov A."/>
            <person name="Shapiro H."/>
            <person name="Nishiyama T."/>
            <person name="Perroud P.-F."/>
            <person name="Lindquist E."/>
            <person name="Kamisugi Y."/>
            <person name="Tanahashi T."/>
            <person name="Sakakibara K."/>
            <person name="Fujita T."/>
            <person name="Oishi K."/>
            <person name="Shin-I T."/>
            <person name="Kuroki Y."/>
            <person name="Toyoda A."/>
            <person name="Suzuki Y."/>
            <person name="Hashimoto A."/>
            <person name="Yamaguchi K."/>
            <person name="Sugano A."/>
            <person name="Kohara Y."/>
            <person name="Fujiyama A."/>
            <person name="Anterola A."/>
            <person name="Aoki S."/>
            <person name="Ashton N."/>
            <person name="Barbazuk W.B."/>
            <person name="Barker E."/>
            <person name="Bennetzen J."/>
            <person name="Bezanilla M."/>
            <person name="Blankenship R."/>
            <person name="Cho S.H."/>
            <person name="Dutcher S."/>
            <person name="Estelle M."/>
            <person name="Fawcett J.A."/>
            <person name="Gundlach H."/>
            <person name="Hanada K."/>
            <person name="Heyl A."/>
            <person name="Hicks K.A."/>
            <person name="Hugh J."/>
            <person name="Lohr M."/>
            <person name="Mayer K."/>
            <person name="Melkozernov A."/>
            <person name="Murata T."/>
            <person name="Nelson D."/>
            <person name="Pils B."/>
            <person name="Prigge M."/>
            <person name="Reiss B."/>
            <person name="Renner T."/>
            <person name="Rombauts S."/>
            <person name="Rushton P."/>
            <person name="Sanderfoot A."/>
            <person name="Schween G."/>
            <person name="Shiu S.-H."/>
            <person name="Stueber K."/>
            <person name="Theodoulou F.L."/>
            <person name="Tu H."/>
            <person name="Van de Peer Y."/>
            <person name="Verrier P.J."/>
            <person name="Waters E."/>
            <person name="Wood A."/>
            <person name="Yang L."/>
            <person name="Cove D."/>
            <person name="Cuming A."/>
            <person name="Hasebe M."/>
            <person name="Lucas S."/>
            <person name="Mishler D.B."/>
            <person name="Reski R."/>
            <person name="Grigoriev I."/>
            <person name="Quatrano R.S."/>
            <person name="Boore J.L."/>
        </authorList>
    </citation>
    <scope>NUCLEOTIDE SEQUENCE [LARGE SCALE GENOMIC DNA]</scope>
    <source>
        <strain evidence="6 7">cv. Gransden 2004</strain>
    </source>
</reference>